<feature type="compositionally biased region" description="Basic and acidic residues" evidence="8">
    <location>
        <begin position="33"/>
        <end position="46"/>
    </location>
</feature>
<proteinExistence type="inferred from homology"/>
<dbReference type="GO" id="GO:0071021">
    <property type="term" value="C:U2-type post-spliceosomal complex"/>
    <property type="evidence" value="ECO:0007669"/>
    <property type="project" value="TreeGrafter"/>
</dbReference>
<dbReference type="Pfam" id="PF02840">
    <property type="entry name" value="Prp18"/>
    <property type="match status" value="1"/>
</dbReference>
<organism evidence="10 11">
    <name type="scientific">Maudiozyma humilis</name>
    <name type="common">Sour dough yeast</name>
    <name type="synonym">Kazachstania humilis</name>
    <dbReference type="NCBI Taxonomy" id="51915"/>
    <lineage>
        <taxon>Eukaryota</taxon>
        <taxon>Fungi</taxon>
        <taxon>Dikarya</taxon>
        <taxon>Ascomycota</taxon>
        <taxon>Saccharomycotina</taxon>
        <taxon>Saccharomycetes</taxon>
        <taxon>Saccharomycetales</taxon>
        <taxon>Saccharomycetaceae</taxon>
        <taxon>Maudiozyma</taxon>
    </lineage>
</organism>
<keyword evidence="11" id="KW-1185">Reference proteome</keyword>
<dbReference type="Proteomes" id="UP001377567">
    <property type="component" value="Unassembled WGS sequence"/>
</dbReference>
<gene>
    <name evidence="10" type="ORF">DAKH74_044060</name>
</gene>
<evidence type="ECO:0000256" key="6">
    <source>
        <dbReference type="ARBA" id="ARBA00023187"/>
    </source>
</evidence>
<protein>
    <recommendedName>
        <fullName evidence="3">Pre-mRNA-splicing factor 18</fullName>
    </recommendedName>
</protein>
<comment type="similarity">
    <text evidence="2">Belongs to the PRP18 family.</text>
</comment>
<comment type="subcellular location">
    <subcellularLocation>
        <location evidence="1">Nucleus</location>
    </subcellularLocation>
</comment>
<dbReference type="InterPro" id="IPR004098">
    <property type="entry name" value="Prp18"/>
</dbReference>
<dbReference type="PANTHER" id="PTHR13007">
    <property type="entry name" value="PRE-MRNA SPLICING FACTOR-RELATED"/>
    <property type="match status" value="1"/>
</dbReference>
<name>A0AAV5S1Q2_MAUHU</name>
<dbReference type="GO" id="GO:0000350">
    <property type="term" value="P:generation of catalytic spliceosome for second transesterification step"/>
    <property type="evidence" value="ECO:0007669"/>
    <property type="project" value="TreeGrafter"/>
</dbReference>
<sequence>MSLSLSELLRREIARKSVRSEETGPNGPGSVEIEGKEASVEERVGEEQLPTENGSTVARDDSGSAERLRKVQETIAAEKAAPLPPISVEDITRSSDDSSLALKCNQCIHRIVDDWGEHSQDYSPPGATPTLLLDTKRSLFPLLVQLRKDTLPHELLTSLASLLYHLQQRTRADQDAALQLYLKLSIGDAAWPIGVSDVGIHARSNHTRIAQGGNSDIANIMRDEQTRLWIVAVKRLVSYEQWALRSAGASR</sequence>
<evidence type="ECO:0000313" key="10">
    <source>
        <dbReference type="EMBL" id="GMM57790.1"/>
    </source>
</evidence>
<keyword evidence="4" id="KW-0507">mRNA processing</keyword>
<accession>A0AAV5S1Q2</accession>
<keyword evidence="6" id="KW-0508">mRNA splicing</keyword>
<evidence type="ECO:0000259" key="9">
    <source>
        <dbReference type="Pfam" id="PF02840"/>
    </source>
</evidence>
<feature type="region of interest" description="Disordered" evidence="8">
    <location>
        <begin position="15"/>
        <end position="65"/>
    </location>
</feature>
<evidence type="ECO:0000256" key="4">
    <source>
        <dbReference type="ARBA" id="ARBA00022664"/>
    </source>
</evidence>
<evidence type="ECO:0000313" key="11">
    <source>
        <dbReference type="Proteomes" id="UP001377567"/>
    </source>
</evidence>
<evidence type="ECO:0000256" key="7">
    <source>
        <dbReference type="ARBA" id="ARBA00023242"/>
    </source>
</evidence>
<dbReference type="AlphaFoldDB" id="A0AAV5S1Q2"/>
<dbReference type="GO" id="GO:0046540">
    <property type="term" value="C:U4/U6 x U5 tri-snRNP complex"/>
    <property type="evidence" value="ECO:0007669"/>
    <property type="project" value="TreeGrafter"/>
</dbReference>
<keyword evidence="7" id="KW-0539">Nucleus</keyword>
<dbReference type="PANTHER" id="PTHR13007:SF19">
    <property type="entry name" value="PRE-MRNA-SPLICING FACTOR 18"/>
    <property type="match status" value="1"/>
</dbReference>
<dbReference type="InterPro" id="IPR039979">
    <property type="entry name" value="PRPF18"/>
</dbReference>
<comment type="caution">
    <text evidence="10">The sequence shown here is derived from an EMBL/GenBank/DDBJ whole genome shotgun (WGS) entry which is preliminary data.</text>
</comment>
<feature type="domain" description="Prp18" evidence="9">
    <location>
        <begin position="130"/>
        <end position="242"/>
    </location>
</feature>
<dbReference type="Gene3D" id="1.20.940.10">
    <property type="entry name" value="Functional domain of the splicing factor Prp18"/>
    <property type="match status" value="1"/>
</dbReference>
<evidence type="ECO:0000256" key="2">
    <source>
        <dbReference type="ARBA" id="ARBA00008137"/>
    </source>
</evidence>
<dbReference type="EMBL" id="BTGD01000016">
    <property type="protein sequence ID" value="GMM57790.1"/>
    <property type="molecule type" value="Genomic_DNA"/>
</dbReference>
<dbReference type="GO" id="GO:0005682">
    <property type="term" value="C:U5 snRNP"/>
    <property type="evidence" value="ECO:0007669"/>
    <property type="project" value="TreeGrafter"/>
</dbReference>
<evidence type="ECO:0000256" key="3">
    <source>
        <dbReference type="ARBA" id="ARBA00018242"/>
    </source>
</evidence>
<keyword evidence="5" id="KW-0747">Spliceosome</keyword>
<dbReference type="SUPFAM" id="SSF47938">
    <property type="entry name" value="Functional domain of the splicing factor Prp18"/>
    <property type="match status" value="1"/>
</dbReference>
<evidence type="ECO:0000256" key="8">
    <source>
        <dbReference type="SAM" id="MobiDB-lite"/>
    </source>
</evidence>
<evidence type="ECO:0000256" key="5">
    <source>
        <dbReference type="ARBA" id="ARBA00022728"/>
    </source>
</evidence>
<evidence type="ECO:0000256" key="1">
    <source>
        <dbReference type="ARBA" id="ARBA00004123"/>
    </source>
</evidence>
<reference evidence="10 11" key="1">
    <citation type="journal article" date="2023" name="Elife">
        <title>Identification of key yeast species and microbe-microbe interactions impacting larval growth of Drosophila in the wild.</title>
        <authorList>
            <person name="Mure A."/>
            <person name="Sugiura Y."/>
            <person name="Maeda R."/>
            <person name="Honda K."/>
            <person name="Sakurai N."/>
            <person name="Takahashi Y."/>
            <person name="Watada M."/>
            <person name="Katoh T."/>
            <person name="Gotoh A."/>
            <person name="Gotoh Y."/>
            <person name="Taniguchi I."/>
            <person name="Nakamura K."/>
            <person name="Hayashi T."/>
            <person name="Katayama T."/>
            <person name="Uemura T."/>
            <person name="Hattori Y."/>
        </authorList>
    </citation>
    <scope>NUCLEOTIDE SEQUENCE [LARGE SCALE GENOMIC DNA]</scope>
    <source>
        <strain evidence="10 11">KH-74</strain>
    </source>
</reference>